<dbReference type="GeneID" id="37068635"/>
<dbReference type="VEuPathDB" id="FungiDB:BO70DRAFT_393689"/>
<gene>
    <name evidence="1" type="ORF">BO70DRAFT_393689</name>
</gene>
<evidence type="ECO:0000313" key="2">
    <source>
        <dbReference type="Proteomes" id="UP000247233"/>
    </source>
</evidence>
<accession>A0A317WS29</accession>
<dbReference type="OrthoDB" id="3350591at2759"/>
<dbReference type="InterPro" id="IPR022085">
    <property type="entry name" value="OpdG"/>
</dbReference>
<proteinExistence type="predicted"/>
<keyword evidence="2" id="KW-1185">Reference proteome</keyword>
<reference evidence="1 2" key="1">
    <citation type="submission" date="2016-12" db="EMBL/GenBank/DDBJ databases">
        <title>The genomes of Aspergillus section Nigri reveals drivers in fungal speciation.</title>
        <authorList>
            <consortium name="DOE Joint Genome Institute"/>
            <person name="Vesth T.C."/>
            <person name="Nybo J."/>
            <person name="Theobald S."/>
            <person name="Brandl J."/>
            <person name="Frisvad J.C."/>
            <person name="Nielsen K.F."/>
            <person name="Lyhne E.K."/>
            <person name="Kogle M.E."/>
            <person name="Kuo A."/>
            <person name="Riley R."/>
            <person name="Clum A."/>
            <person name="Nolan M."/>
            <person name="Lipzen A."/>
            <person name="Salamov A."/>
            <person name="Henrissat B."/>
            <person name="Wiebenga A."/>
            <person name="De Vries R.P."/>
            <person name="Grigoriev I.V."/>
            <person name="Mortensen U.H."/>
            <person name="Andersen M.R."/>
            <person name="Baker S.E."/>
        </authorList>
    </citation>
    <scope>NUCLEOTIDE SEQUENCE [LARGE SCALE GENOMIC DNA]</scope>
    <source>
        <strain evidence="1 2">CBS 117.55</strain>
    </source>
</reference>
<dbReference type="PANTHER" id="PTHR38797:SF6">
    <property type="match status" value="1"/>
</dbReference>
<dbReference type="Proteomes" id="UP000247233">
    <property type="component" value="Unassembled WGS sequence"/>
</dbReference>
<dbReference type="InterPro" id="IPR053204">
    <property type="entry name" value="Oxopyrrolidines_Biosynth-assoc"/>
</dbReference>
<organism evidence="1 2">
    <name type="scientific">Aspergillus heteromorphus CBS 117.55</name>
    <dbReference type="NCBI Taxonomy" id="1448321"/>
    <lineage>
        <taxon>Eukaryota</taxon>
        <taxon>Fungi</taxon>
        <taxon>Dikarya</taxon>
        <taxon>Ascomycota</taxon>
        <taxon>Pezizomycotina</taxon>
        <taxon>Eurotiomycetes</taxon>
        <taxon>Eurotiomycetidae</taxon>
        <taxon>Eurotiales</taxon>
        <taxon>Aspergillaceae</taxon>
        <taxon>Aspergillus</taxon>
        <taxon>Aspergillus subgen. Circumdati</taxon>
    </lineage>
</organism>
<evidence type="ECO:0000313" key="1">
    <source>
        <dbReference type="EMBL" id="PWY89179.1"/>
    </source>
</evidence>
<dbReference type="AlphaFoldDB" id="A0A317WS29"/>
<comment type="caution">
    <text evidence="1">The sequence shown here is derived from an EMBL/GenBank/DDBJ whole genome shotgun (WGS) entry which is preliminary data.</text>
</comment>
<protein>
    <submittedName>
        <fullName evidence="1">Uncharacterized protein</fullName>
    </submittedName>
</protein>
<dbReference type="STRING" id="1448321.A0A317WS29"/>
<dbReference type="EMBL" id="MSFL01000004">
    <property type="protein sequence ID" value="PWY89179.1"/>
    <property type="molecule type" value="Genomic_DNA"/>
</dbReference>
<dbReference type="PANTHER" id="PTHR38797">
    <property type="entry name" value="NUCLEAR PORE COMPLEX PROTEIN NUP85-RELATED"/>
    <property type="match status" value="1"/>
</dbReference>
<dbReference type="Pfam" id="PF12311">
    <property type="entry name" value="DUF3632"/>
    <property type="match status" value="1"/>
</dbReference>
<sequence length="218" mass="25640">MQLQKLDLRHPVTGESIWFDPGFAKYWTGLPELRIWVVDEWHSGWGDNDNDCEALRNFENMDAFLAQLSAMADVEYGAGNEWHPLDFSIFPIYMCRDALVRRNKCEPQVRSACRWFIYAAERIWHNCKHRRFRKEYEAPWSGFSFKCWHTWERGLRAIQSEYPPGSTRMMVTAALKEIDRVEEMITHSYLYFVTCLGHIVLSRSSQLPQGKEGNHTGL</sequence>
<name>A0A317WS29_9EURO</name>
<dbReference type="RefSeq" id="XP_025402366.1">
    <property type="nucleotide sequence ID" value="XM_025546398.1"/>
</dbReference>